<proteinExistence type="predicted"/>
<dbReference type="RefSeq" id="WP_055158843.1">
    <property type="nucleotide sequence ID" value="NZ_CAUEFA010000028.1"/>
</dbReference>
<dbReference type="Proteomes" id="UP000095787">
    <property type="component" value="Unassembled WGS sequence"/>
</dbReference>
<dbReference type="EMBL" id="RCYR01000009">
    <property type="protein sequence ID" value="RYS80459.1"/>
    <property type="molecule type" value="Genomic_DNA"/>
</dbReference>
<evidence type="ECO:0000313" key="4">
    <source>
        <dbReference type="Proteomes" id="UP000292665"/>
    </source>
</evidence>
<dbReference type="Proteomes" id="UP000292665">
    <property type="component" value="Unassembled WGS sequence"/>
</dbReference>
<name>A0A174BBI0_9FIRM</name>
<sequence length="73" mass="8506">MKIPKKVQRLIDRREKLAKNLIDVCNELDTWLEKNGADFNDSDLVDSTVTGCRIYCEPENAKSDVEDYIKNRM</sequence>
<evidence type="ECO:0000313" key="1">
    <source>
        <dbReference type="EMBL" id="CUN97086.1"/>
    </source>
</evidence>
<gene>
    <name evidence="2" type="ORF">EAI93_06295</name>
    <name evidence="1" type="ORF">ERS852456_01278</name>
</gene>
<protein>
    <submittedName>
        <fullName evidence="1">Uncharacterized protein</fullName>
    </submittedName>
</protein>
<dbReference type="EMBL" id="CYZO01000014">
    <property type="protein sequence ID" value="CUN97086.1"/>
    <property type="molecule type" value="Genomic_DNA"/>
</dbReference>
<reference evidence="2 4" key="2">
    <citation type="journal article" date="2019" name="Science, e1252229">
        <title>Invertible promoters mediate bacterial phase variation, antibiotic resistance, and host adaptation in the gut.</title>
        <authorList>
            <person name="Jiang X."/>
            <person name="Hall A.B."/>
            <person name="Arthur T.D."/>
            <person name="Plichta D.R."/>
            <person name="Covington C.T."/>
            <person name="Poyet M."/>
            <person name="Crothers J."/>
            <person name="Moses P.L."/>
            <person name="Tolonen A.C."/>
            <person name="Vlamakis H."/>
            <person name="Alm E.J."/>
            <person name="Xavier R.J."/>
        </authorList>
    </citation>
    <scope>NUCLEOTIDE SEQUENCE [LARGE SCALE GENOMIC DNA]</scope>
    <source>
        <strain evidence="4">aa_0143</strain>
        <strain evidence="2">Aa_0143</strain>
    </source>
</reference>
<evidence type="ECO:0000313" key="3">
    <source>
        <dbReference type="Proteomes" id="UP000095787"/>
    </source>
</evidence>
<reference evidence="1 3" key="1">
    <citation type="submission" date="2015-09" db="EMBL/GenBank/DDBJ databases">
        <authorList>
            <consortium name="Pathogen Informatics"/>
        </authorList>
    </citation>
    <scope>NUCLEOTIDE SEQUENCE [LARGE SCALE GENOMIC DNA]</scope>
    <source>
        <strain evidence="1 3">2789STDY5834841</strain>
    </source>
</reference>
<organism evidence="1 3">
    <name type="scientific">[Ruminococcus] torques</name>
    <dbReference type="NCBI Taxonomy" id="33039"/>
    <lineage>
        <taxon>Bacteria</taxon>
        <taxon>Bacillati</taxon>
        <taxon>Bacillota</taxon>
        <taxon>Clostridia</taxon>
        <taxon>Lachnospirales</taxon>
        <taxon>Lachnospiraceae</taxon>
        <taxon>Mediterraneibacter</taxon>
    </lineage>
</organism>
<accession>A0A174BBI0</accession>
<dbReference type="AlphaFoldDB" id="A0A174BBI0"/>
<evidence type="ECO:0000313" key="2">
    <source>
        <dbReference type="EMBL" id="RYS80459.1"/>
    </source>
</evidence>